<accession>A0A540MWQ6</accession>
<comment type="caution">
    <text evidence="1">The sequence shown here is derived from an EMBL/GenBank/DDBJ whole genome shotgun (WGS) entry which is preliminary data.</text>
</comment>
<proteinExistence type="predicted"/>
<sequence>MILEIWGKKPIDKSPFAPTVDGGLLHHSMMEIRAIAVALKDKTTKDRAPSTTPVESGLLYCSLTGIRAIVGAGK</sequence>
<protein>
    <submittedName>
        <fullName evidence="1">Uncharacterized protein</fullName>
    </submittedName>
</protein>
<reference evidence="1 2" key="1">
    <citation type="journal article" date="2019" name="G3 (Bethesda)">
        <title>Sequencing of a Wild Apple (Malus baccata) Genome Unravels the Differences Between Cultivated and Wild Apple Species Regarding Disease Resistance and Cold Tolerance.</title>
        <authorList>
            <person name="Chen X."/>
        </authorList>
    </citation>
    <scope>NUCLEOTIDE SEQUENCE [LARGE SCALE GENOMIC DNA]</scope>
    <source>
        <strain evidence="2">cv. Shandingzi</strain>
        <tissue evidence="1">Leaves</tissue>
    </source>
</reference>
<keyword evidence="2" id="KW-1185">Reference proteome</keyword>
<gene>
    <name evidence="1" type="ORF">C1H46_011210</name>
</gene>
<evidence type="ECO:0000313" key="2">
    <source>
        <dbReference type="Proteomes" id="UP000315295"/>
    </source>
</evidence>
<dbReference type="Proteomes" id="UP000315295">
    <property type="component" value="Unassembled WGS sequence"/>
</dbReference>
<dbReference type="EMBL" id="VIEB01000160">
    <property type="protein sequence ID" value="TQE03207.1"/>
    <property type="molecule type" value="Genomic_DNA"/>
</dbReference>
<organism evidence="1 2">
    <name type="scientific">Malus baccata</name>
    <name type="common">Siberian crab apple</name>
    <name type="synonym">Pyrus baccata</name>
    <dbReference type="NCBI Taxonomy" id="106549"/>
    <lineage>
        <taxon>Eukaryota</taxon>
        <taxon>Viridiplantae</taxon>
        <taxon>Streptophyta</taxon>
        <taxon>Embryophyta</taxon>
        <taxon>Tracheophyta</taxon>
        <taxon>Spermatophyta</taxon>
        <taxon>Magnoliopsida</taxon>
        <taxon>eudicotyledons</taxon>
        <taxon>Gunneridae</taxon>
        <taxon>Pentapetalae</taxon>
        <taxon>rosids</taxon>
        <taxon>fabids</taxon>
        <taxon>Rosales</taxon>
        <taxon>Rosaceae</taxon>
        <taxon>Amygdaloideae</taxon>
        <taxon>Maleae</taxon>
        <taxon>Malus</taxon>
    </lineage>
</organism>
<dbReference type="AlphaFoldDB" id="A0A540MWQ6"/>
<evidence type="ECO:0000313" key="1">
    <source>
        <dbReference type="EMBL" id="TQE03207.1"/>
    </source>
</evidence>
<name>A0A540MWQ6_MALBA</name>